<keyword evidence="13" id="KW-1133">Transmembrane helix</keyword>
<sequence length="494" mass="51643">MTLVLRYAARSDRGLVRANNEDSVYAGARLLALADGMGGHAAGEVASQLVIAALAHLDDDEPGGDLLAKLDAAVKAGNAAIAAQVEAEPDLEGMGTTLTAILFAGNRLGLVHIGDSRGYLLRDGELTQITKDDTFVQTLVDEGRITAEEAHSHPQRSLIMRALTGHEVEPTLTMREARAGDRYLLCSDGLSDPVSDETILEALQIPDVAEAAYRLIELALRGGGPDNVTVVVADVVDNEYGQTQPILAGAVSGDDDEVTLPNTAAGRASAIAPRKELAQRVPPPTHTFNRPRWSRRRIALVVALAALLVIAGLFIGRAIIRNNYYVAEYHGKVSIMRGIQGSLLGMSLHEPYLLGCLNARNELTQVSYGQSGGPLDCHLMKPEDLRPPERAQVQAGLPVGTLNEAIGQLRELASHSLLPPCPPPRATSPPEPSAPATASAEPSVPSSPTASTPATTTSVAPTTSAPAAGASSTPTVTALPPPSPQPGIDCRAAA</sequence>
<evidence type="ECO:0000259" key="14">
    <source>
        <dbReference type="PROSITE" id="PS51746"/>
    </source>
</evidence>
<feature type="region of interest" description="Disordered" evidence="12">
    <location>
        <begin position="415"/>
        <end position="494"/>
    </location>
</feature>
<dbReference type="RefSeq" id="WP_083049418.1">
    <property type="nucleotide sequence ID" value="NZ_AP022575.1"/>
</dbReference>
<evidence type="ECO:0000256" key="13">
    <source>
        <dbReference type="SAM" id="Phobius"/>
    </source>
</evidence>
<feature type="compositionally biased region" description="Low complexity" evidence="12">
    <location>
        <begin position="434"/>
        <end position="478"/>
    </location>
</feature>
<evidence type="ECO:0000256" key="1">
    <source>
        <dbReference type="ARBA" id="ARBA00001936"/>
    </source>
</evidence>
<dbReference type="EC" id="3.1.3.16" evidence="2"/>
<evidence type="ECO:0000256" key="7">
    <source>
        <dbReference type="ARBA" id="ARBA00047761"/>
    </source>
</evidence>
<evidence type="ECO:0000313" key="16">
    <source>
        <dbReference type="Proteomes" id="UP000467236"/>
    </source>
</evidence>
<keyword evidence="13" id="KW-0812">Transmembrane</keyword>
<dbReference type="EMBL" id="AP022575">
    <property type="protein sequence ID" value="BBX75642.1"/>
    <property type="molecule type" value="Genomic_DNA"/>
</dbReference>
<accession>A0A7I7MUT7</accession>
<evidence type="ECO:0000313" key="15">
    <source>
        <dbReference type="EMBL" id="BBX75642.1"/>
    </source>
</evidence>
<comment type="cofactor">
    <cofactor evidence="1">
        <name>Mn(2+)</name>
        <dbReference type="ChEBI" id="CHEBI:29035"/>
    </cofactor>
</comment>
<dbReference type="FunFam" id="3.60.40.10:FF:000002">
    <property type="entry name" value="Serine/threonine phosphatase stp"/>
    <property type="match status" value="1"/>
</dbReference>
<dbReference type="InterPro" id="IPR001932">
    <property type="entry name" value="PPM-type_phosphatase-like_dom"/>
</dbReference>
<evidence type="ECO:0000256" key="3">
    <source>
        <dbReference type="ARBA" id="ARBA00022723"/>
    </source>
</evidence>
<reference evidence="15 16" key="1">
    <citation type="journal article" date="2019" name="Emerg. Microbes Infect.">
        <title>Comprehensive subspecies identification of 175 nontuberculous mycobacteria species based on 7547 genomic profiles.</title>
        <authorList>
            <person name="Matsumoto Y."/>
            <person name="Kinjo T."/>
            <person name="Motooka D."/>
            <person name="Nabeya D."/>
            <person name="Jung N."/>
            <person name="Uechi K."/>
            <person name="Horii T."/>
            <person name="Iida T."/>
            <person name="Fujita J."/>
            <person name="Nakamura S."/>
        </authorList>
    </citation>
    <scope>NUCLEOTIDE SEQUENCE [LARGE SCALE GENOMIC DNA]</scope>
    <source>
        <strain evidence="15 16">JCM 14233</strain>
    </source>
</reference>
<keyword evidence="5" id="KW-0904">Protein phosphatase</keyword>
<evidence type="ECO:0000256" key="8">
    <source>
        <dbReference type="ARBA" id="ARBA00048336"/>
    </source>
</evidence>
<dbReference type="GO" id="GO:0046872">
    <property type="term" value="F:metal ion binding"/>
    <property type="evidence" value="ECO:0007669"/>
    <property type="project" value="UniProtKB-KW"/>
</dbReference>
<dbReference type="PANTHER" id="PTHR47992">
    <property type="entry name" value="PROTEIN PHOSPHATASE"/>
    <property type="match status" value="1"/>
</dbReference>
<dbReference type="SMART" id="SM00331">
    <property type="entry name" value="PP2C_SIG"/>
    <property type="match status" value="1"/>
</dbReference>
<comment type="catalytic activity">
    <reaction evidence="8">
        <text>O-phospho-L-threonyl-[protein] + H2O = L-threonyl-[protein] + phosphate</text>
        <dbReference type="Rhea" id="RHEA:47004"/>
        <dbReference type="Rhea" id="RHEA-COMP:11060"/>
        <dbReference type="Rhea" id="RHEA-COMP:11605"/>
        <dbReference type="ChEBI" id="CHEBI:15377"/>
        <dbReference type="ChEBI" id="CHEBI:30013"/>
        <dbReference type="ChEBI" id="CHEBI:43474"/>
        <dbReference type="ChEBI" id="CHEBI:61977"/>
        <dbReference type="EC" id="3.1.3.16"/>
    </reaction>
</comment>
<comment type="catalytic activity">
    <reaction evidence="7">
        <text>O-phospho-L-seryl-[protein] + H2O = L-seryl-[protein] + phosphate</text>
        <dbReference type="Rhea" id="RHEA:20629"/>
        <dbReference type="Rhea" id="RHEA-COMP:9863"/>
        <dbReference type="Rhea" id="RHEA-COMP:11604"/>
        <dbReference type="ChEBI" id="CHEBI:15377"/>
        <dbReference type="ChEBI" id="CHEBI:29999"/>
        <dbReference type="ChEBI" id="CHEBI:43474"/>
        <dbReference type="ChEBI" id="CHEBI:83421"/>
        <dbReference type="EC" id="3.1.3.16"/>
    </reaction>
</comment>
<feature type="transmembrane region" description="Helical" evidence="13">
    <location>
        <begin position="298"/>
        <end position="320"/>
    </location>
</feature>
<dbReference type="Proteomes" id="UP000467236">
    <property type="component" value="Chromosome"/>
</dbReference>
<evidence type="ECO:0000256" key="12">
    <source>
        <dbReference type="SAM" id="MobiDB-lite"/>
    </source>
</evidence>
<dbReference type="KEGG" id="mshj:MSHI_35480"/>
<dbReference type="SUPFAM" id="SSF81606">
    <property type="entry name" value="PP2C-like"/>
    <property type="match status" value="1"/>
</dbReference>
<keyword evidence="3" id="KW-0479">Metal-binding</keyword>
<feature type="compositionally biased region" description="Pro residues" evidence="12">
    <location>
        <begin position="419"/>
        <end position="433"/>
    </location>
</feature>
<keyword evidence="13" id="KW-0472">Membrane</keyword>
<dbReference type="CDD" id="cd00143">
    <property type="entry name" value="PP2Cc"/>
    <property type="match status" value="1"/>
</dbReference>
<dbReference type="PROSITE" id="PS51746">
    <property type="entry name" value="PPM_2"/>
    <property type="match status" value="1"/>
</dbReference>
<dbReference type="OrthoDB" id="9801841at2"/>
<dbReference type="GO" id="GO:0004722">
    <property type="term" value="F:protein serine/threonine phosphatase activity"/>
    <property type="evidence" value="ECO:0007669"/>
    <property type="project" value="UniProtKB-EC"/>
</dbReference>
<dbReference type="Gene3D" id="3.60.40.10">
    <property type="entry name" value="PPM-type phosphatase domain"/>
    <property type="match status" value="1"/>
</dbReference>
<protein>
    <recommendedName>
        <fullName evidence="9">Serine/threonine protein phosphatase PstP</fullName>
        <ecNumber evidence="2">3.1.3.16</ecNumber>
    </recommendedName>
    <alternativeName>
        <fullName evidence="11">Mycobacterial Ser/Thr phosphatase</fullName>
    </alternativeName>
    <alternativeName>
        <fullName evidence="10">PP2C-family Ser/Thr phosphatase</fullName>
    </alternativeName>
</protein>
<feature type="domain" description="PPM-type phosphatase" evidence="14">
    <location>
        <begin position="6"/>
        <end position="235"/>
    </location>
</feature>
<dbReference type="InterPro" id="IPR036457">
    <property type="entry name" value="PPM-type-like_dom_sf"/>
</dbReference>
<name>A0A7I7MUT7_9MYCO</name>
<evidence type="ECO:0000256" key="2">
    <source>
        <dbReference type="ARBA" id="ARBA00013081"/>
    </source>
</evidence>
<organism evidence="15 16">
    <name type="scientific">Mycobacterium shinjukuense</name>
    <dbReference type="NCBI Taxonomy" id="398694"/>
    <lineage>
        <taxon>Bacteria</taxon>
        <taxon>Bacillati</taxon>
        <taxon>Actinomycetota</taxon>
        <taxon>Actinomycetes</taxon>
        <taxon>Mycobacteriales</taxon>
        <taxon>Mycobacteriaceae</taxon>
        <taxon>Mycobacterium</taxon>
    </lineage>
</organism>
<keyword evidence="6" id="KW-0464">Manganese</keyword>
<evidence type="ECO:0000256" key="4">
    <source>
        <dbReference type="ARBA" id="ARBA00022801"/>
    </source>
</evidence>
<keyword evidence="4" id="KW-0378">Hydrolase</keyword>
<gene>
    <name evidence="15" type="primary">ppp</name>
    <name evidence="15" type="ORF">MSHI_35480</name>
</gene>
<dbReference type="AlphaFoldDB" id="A0A7I7MUT7"/>
<evidence type="ECO:0000256" key="9">
    <source>
        <dbReference type="ARBA" id="ARBA00071184"/>
    </source>
</evidence>
<evidence type="ECO:0000256" key="6">
    <source>
        <dbReference type="ARBA" id="ARBA00023211"/>
    </source>
</evidence>
<keyword evidence="16" id="KW-1185">Reference proteome</keyword>
<proteinExistence type="predicted"/>
<dbReference type="SMART" id="SM00332">
    <property type="entry name" value="PP2Cc"/>
    <property type="match status" value="1"/>
</dbReference>
<dbReference type="Pfam" id="PF13672">
    <property type="entry name" value="PP2C_2"/>
    <property type="match status" value="1"/>
</dbReference>
<dbReference type="InterPro" id="IPR015655">
    <property type="entry name" value="PP2C"/>
</dbReference>
<evidence type="ECO:0000256" key="10">
    <source>
        <dbReference type="ARBA" id="ARBA00077741"/>
    </source>
</evidence>
<evidence type="ECO:0000256" key="11">
    <source>
        <dbReference type="ARBA" id="ARBA00079123"/>
    </source>
</evidence>
<evidence type="ECO:0000256" key="5">
    <source>
        <dbReference type="ARBA" id="ARBA00022912"/>
    </source>
</evidence>